<dbReference type="SUPFAM" id="SSF161098">
    <property type="entry name" value="MetI-like"/>
    <property type="match status" value="1"/>
</dbReference>
<evidence type="ECO:0000256" key="1">
    <source>
        <dbReference type="ARBA" id="ARBA00004429"/>
    </source>
</evidence>
<keyword evidence="8 12" id="KW-0472">Membrane</keyword>
<evidence type="ECO:0000259" key="13">
    <source>
        <dbReference type="PROSITE" id="PS50928"/>
    </source>
</evidence>
<feature type="domain" description="ABC transmembrane type-1" evidence="13">
    <location>
        <begin position="19"/>
        <end position="216"/>
    </location>
</feature>
<dbReference type="InterPro" id="IPR035906">
    <property type="entry name" value="MetI-like_sf"/>
</dbReference>
<dbReference type="CDD" id="cd06261">
    <property type="entry name" value="TM_PBP2"/>
    <property type="match status" value="1"/>
</dbReference>
<comment type="subunit">
    <text evidence="10">The complex is composed of two ATP-binding proteins (GltL), two transmembrane proteins (GltJ and GltK) and a solute-binding protein (GltI).</text>
</comment>
<dbReference type="RefSeq" id="WP_217426363.1">
    <property type="nucleotide sequence ID" value="NZ_CABPSB010000037.1"/>
</dbReference>
<dbReference type="GO" id="GO:0006865">
    <property type="term" value="P:amino acid transport"/>
    <property type="evidence" value="ECO:0007669"/>
    <property type="project" value="UniProtKB-KW"/>
</dbReference>
<dbReference type="GO" id="GO:0022857">
    <property type="term" value="F:transmembrane transporter activity"/>
    <property type="evidence" value="ECO:0007669"/>
    <property type="project" value="InterPro"/>
</dbReference>
<feature type="transmembrane region" description="Helical" evidence="12">
    <location>
        <begin position="64"/>
        <end position="82"/>
    </location>
</feature>
<keyword evidence="6" id="KW-0029">Amino-acid transport</keyword>
<dbReference type="NCBIfam" id="TIGR01726">
    <property type="entry name" value="HEQRo_perm_3TM"/>
    <property type="match status" value="1"/>
</dbReference>
<dbReference type="GO" id="GO:0043190">
    <property type="term" value="C:ATP-binding cassette (ABC) transporter complex"/>
    <property type="evidence" value="ECO:0007669"/>
    <property type="project" value="InterPro"/>
</dbReference>
<evidence type="ECO:0000256" key="7">
    <source>
        <dbReference type="ARBA" id="ARBA00022989"/>
    </source>
</evidence>
<keyword evidence="7 12" id="KW-1133">Transmembrane helix</keyword>
<evidence type="ECO:0000256" key="8">
    <source>
        <dbReference type="ARBA" id="ARBA00023136"/>
    </source>
</evidence>
<feature type="transmembrane region" description="Helical" evidence="12">
    <location>
        <begin position="20"/>
        <end position="43"/>
    </location>
</feature>
<evidence type="ECO:0000256" key="5">
    <source>
        <dbReference type="ARBA" id="ARBA00022692"/>
    </source>
</evidence>
<feature type="transmembrane region" description="Helical" evidence="12">
    <location>
        <begin position="133"/>
        <end position="151"/>
    </location>
</feature>
<dbReference type="PANTHER" id="PTHR30614:SF1">
    <property type="entry name" value="GLUTAMATE_ASPARTATE IMPORT PERMEASE PROTEIN GLTK"/>
    <property type="match status" value="1"/>
</dbReference>
<name>A0A5E4Z8H6_9BURK</name>
<evidence type="ECO:0000256" key="6">
    <source>
        <dbReference type="ARBA" id="ARBA00022970"/>
    </source>
</evidence>
<comment type="function">
    <text evidence="9">Part of the ABC transporter complex GltIJKL involved in glutamate and aspartate uptake. Probably responsible for the translocation of the substrate across the membrane.</text>
</comment>
<evidence type="ECO:0000256" key="11">
    <source>
        <dbReference type="ARBA" id="ARBA00073645"/>
    </source>
</evidence>
<evidence type="ECO:0000313" key="15">
    <source>
        <dbReference type="Proteomes" id="UP000406256"/>
    </source>
</evidence>
<dbReference type="FunFam" id="1.10.3720.10:FF:000006">
    <property type="entry name" value="Glutamate/aspartate ABC transporter, permease protein GltK"/>
    <property type="match status" value="1"/>
</dbReference>
<dbReference type="InterPro" id="IPR000515">
    <property type="entry name" value="MetI-like"/>
</dbReference>
<proteinExistence type="inferred from homology"/>
<sequence length="246" mass="27007">MHFDIYAIWEALPFLMKGLAFTVELTLVACVGGLILGTGMAVVRQLQVPVLARIIGGYVTLMRCIPLILVLFWFFFLVPLVLGHLSPTGRPIPLGPQSTAFVTFTMFEAAYYAEIVRSGFKAINKGQYEAARALGLSTATMYASVIIPQVLRATAPIIVTQTIILFQDTALVYVLSLNDFLGIAAKIAQRDGKLTEFYVFVAVVYLILCSAGSELAERLRRKTPWTVSRAKAARILGFPRPSSARD</sequence>
<keyword evidence="5 12" id="KW-0812">Transmembrane</keyword>
<evidence type="ECO:0000256" key="10">
    <source>
        <dbReference type="ARBA" id="ARBA00062718"/>
    </source>
</evidence>
<dbReference type="InterPro" id="IPR010065">
    <property type="entry name" value="AA_ABC_transptr_permease_3TM"/>
</dbReference>
<keyword evidence="15" id="KW-1185">Reference proteome</keyword>
<gene>
    <name evidence="14" type="ORF">PAN31108_05165</name>
</gene>
<evidence type="ECO:0000313" key="14">
    <source>
        <dbReference type="EMBL" id="VVE57108.1"/>
    </source>
</evidence>
<dbReference type="Proteomes" id="UP000406256">
    <property type="component" value="Unassembled WGS sequence"/>
</dbReference>
<accession>A0A5E4Z8H6</accession>
<reference evidence="14 15" key="1">
    <citation type="submission" date="2019-08" db="EMBL/GenBank/DDBJ databases">
        <authorList>
            <person name="Peeters C."/>
        </authorList>
    </citation>
    <scope>NUCLEOTIDE SEQUENCE [LARGE SCALE GENOMIC DNA]</scope>
    <source>
        <strain evidence="14 15">LMG 31108</strain>
    </source>
</reference>
<feature type="transmembrane region" description="Helical" evidence="12">
    <location>
        <begin position="197"/>
        <end position="216"/>
    </location>
</feature>
<comment type="similarity">
    <text evidence="2">Belongs to the binding-protein-dependent transport system permease family. HisMQ subfamily.</text>
</comment>
<dbReference type="PANTHER" id="PTHR30614">
    <property type="entry name" value="MEMBRANE COMPONENT OF AMINO ACID ABC TRANSPORTER"/>
    <property type="match status" value="1"/>
</dbReference>
<dbReference type="PROSITE" id="PS50928">
    <property type="entry name" value="ABC_TM1"/>
    <property type="match status" value="1"/>
</dbReference>
<evidence type="ECO:0000256" key="3">
    <source>
        <dbReference type="ARBA" id="ARBA00022448"/>
    </source>
</evidence>
<feature type="transmembrane region" description="Helical" evidence="12">
    <location>
        <begin position="94"/>
        <end position="113"/>
    </location>
</feature>
<dbReference type="Gene3D" id="1.10.3720.10">
    <property type="entry name" value="MetI-like"/>
    <property type="match status" value="1"/>
</dbReference>
<evidence type="ECO:0000256" key="4">
    <source>
        <dbReference type="ARBA" id="ARBA00022475"/>
    </source>
</evidence>
<evidence type="ECO:0000256" key="9">
    <source>
        <dbReference type="ARBA" id="ARBA00060298"/>
    </source>
</evidence>
<keyword evidence="4" id="KW-1003">Cell membrane</keyword>
<dbReference type="AlphaFoldDB" id="A0A5E4Z8H6"/>
<dbReference type="Pfam" id="PF00528">
    <property type="entry name" value="BPD_transp_1"/>
    <property type="match status" value="1"/>
</dbReference>
<organism evidence="14 15">
    <name type="scientific">Pandoraea anhela</name>
    <dbReference type="NCBI Taxonomy" id="2508295"/>
    <lineage>
        <taxon>Bacteria</taxon>
        <taxon>Pseudomonadati</taxon>
        <taxon>Pseudomonadota</taxon>
        <taxon>Betaproteobacteria</taxon>
        <taxon>Burkholderiales</taxon>
        <taxon>Burkholderiaceae</taxon>
        <taxon>Pandoraea</taxon>
    </lineage>
</organism>
<dbReference type="EMBL" id="CABPSB010000037">
    <property type="protein sequence ID" value="VVE57108.1"/>
    <property type="molecule type" value="Genomic_DNA"/>
</dbReference>
<protein>
    <recommendedName>
        <fullName evidence="11">Glutamate/aspartate import permease protein GltK</fullName>
    </recommendedName>
</protein>
<keyword evidence="3 12" id="KW-0813">Transport</keyword>
<evidence type="ECO:0000256" key="2">
    <source>
        <dbReference type="ARBA" id="ARBA00010072"/>
    </source>
</evidence>
<dbReference type="InterPro" id="IPR043429">
    <property type="entry name" value="ArtM/GltK/GlnP/TcyL/YhdX-like"/>
</dbReference>
<feature type="transmembrane region" description="Helical" evidence="12">
    <location>
        <begin position="157"/>
        <end position="176"/>
    </location>
</feature>
<comment type="subcellular location">
    <subcellularLocation>
        <location evidence="1">Cell inner membrane</location>
        <topology evidence="1">Multi-pass membrane protein</topology>
    </subcellularLocation>
    <subcellularLocation>
        <location evidence="12">Cell membrane</location>
        <topology evidence="12">Multi-pass membrane protein</topology>
    </subcellularLocation>
</comment>
<evidence type="ECO:0000256" key="12">
    <source>
        <dbReference type="RuleBase" id="RU363032"/>
    </source>
</evidence>